<keyword evidence="3" id="KW-1185">Reference proteome</keyword>
<protein>
    <recommendedName>
        <fullName evidence="1">Cellobiose dehydrogenase-like cytochrome domain-containing protein</fullName>
    </recommendedName>
</protein>
<feature type="non-terminal residue" evidence="2">
    <location>
        <position position="1"/>
    </location>
</feature>
<feature type="domain" description="Cellobiose dehydrogenase-like cytochrome" evidence="1">
    <location>
        <begin position="19"/>
        <end position="196"/>
    </location>
</feature>
<accession>A0A6A5YIQ7</accession>
<name>A0A6A5YIQ7_9PLEO</name>
<sequence>AILVLALAKSSYAQQTAPFTDPLTGIQFQRFFGAKTQFAFGIALPENPSTDFIGQMSFPVKAGAGWGGIALHDDMEGPLLLTAWPNGNSVVSSFRVAQNEDDSPPVVSGQFQVAQIDSGTVANDTHMTFTFLCKNCVGDSKLGFTAQDTGGNFGMGWALADRAVSNPANPAATLPFHNSGFDEFTALLSQARSPLFGEWALLAGA</sequence>
<evidence type="ECO:0000313" key="3">
    <source>
        <dbReference type="Proteomes" id="UP000799770"/>
    </source>
</evidence>
<dbReference type="InterPro" id="IPR053208">
    <property type="entry name" value="GMC_Oxidoreductase_CD"/>
</dbReference>
<reference evidence="2" key="1">
    <citation type="journal article" date="2020" name="Stud. Mycol.">
        <title>101 Dothideomycetes genomes: a test case for predicting lifestyles and emergence of pathogens.</title>
        <authorList>
            <person name="Haridas S."/>
            <person name="Albert R."/>
            <person name="Binder M."/>
            <person name="Bloem J."/>
            <person name="Labutti K."/>
            <person name="Salamov A."/>
            <person name="Andreopoulos B."/>
            <person name="Baker S."/>
            <person name="Barry K."/>
            <person name="Bills G."/>
            <person name="Bluhm B."/>
            <person name="Cannon C."/>
            <person name="Castanera R."/>
            <person name="Culley D."/>
            <person name="Daum C."/>
            <person name="Ezra D."/>
            <person name="Gonzalez J."/>
            <person name="Henrissat B."/>
            <person name="Kuo A."/>
            <person name="Liang C."/>
            <person name="Lipzen A."/>
            <person name="Lutzoni F."/>
            <person name="Magnuson J."/>
            <person name="Mondo S."/>
            <person name="Nolan M."/>
            <person name="Ohm R."/>
            <person name="Pangilinan J."/>
            <person name="Park H.-J."/>
            <person name="Ramirez L."/>
            <person name="Alfaro M."/>
            <person name="Sun H."/>
            <person name="Tritt A."/>
            <person name="Yoshinaga Y."/>
            <person name="Zwiers L.-H."/>
            <person name="Turgeon B."/>
            <person name="Goodwin S."/>
            <person name="Spatafora J."/>
            <person name="Crous P."/>
            <person name="Grigoriev I."/>
        </authorList>
    </citation>
    <scope>NUCLEOTIDE SEQUENCE</scope>
    <source>
        <strain evidence="2">CBS 627.86</strain>
    </source>
</reference>
<dbReference type="OrthoDB" id="413885at2759"/>
<organism evidence="2 3">
    <name type="scientific">Lophiotrema nucula</name>
    <dbReference type="NCBI Taxonomy" id="690887"/>
    <lineage>
        <taxon>Eukaryota</taxon>
        <taxon>Fungi</taxon>
        <taxon>Dikarya</taxon>
        <taxon>Ascomycota</taxon>
        <taxon>Pezizomycotina</taxon>
        <taxon>Dothideomycetes</taxon>
        <taxon>Pleosporomycetidae</taxon>
        <taxon>Pleosporales</taxon>
        <taxon>Lophiotremataceae</taxon>
        <taxon>Lophiotrema</taxon>
    </lineage>
</organism>
<dbReference type="PANTHER" id="PTHR47190:SF4">
    <property type="entry name" value="DEHYDROGENASE, PUTATIVE-RELATED"/>
    <property type="match status" value="1"/>
</dbReference>
<dbReference type="Pfam" id="PF16010">
    <property type="entry name" value="CDH-cyt"/>
    <property type="match status" value="1"/>
</dbReference>
<dbReference type="EMBL" id="ML977358">
    <property type="protein sequence ID" value="KAF2106966.1"/>
    <property type="molecule type" value="Genomic_DNA"/>
</dbReference>
<gene>
    <name evidence="2" type="ORF">BDV96DRAFT_458923</name>
</gene>
<dbReference type="PANTHER" id="PTHR47190">
    <property type="entry name" value="DEHYDROGENASE, PUTATIVE-RELATED"/>
    <property type="match status" value="1"/>
</dbReference>
<dbReference type="InterPro" id="IPR015920">
    <property type="entry name" value="Cellobiose_DH-like_cyt"/>
</dbReference>
<evidence type="ECO:0000259" key="1">
    <source>
        <dbReference type="Pfam" id="PF16010"/>
    </source>
</evidence>
<dbReference type="SUPFAM" id="SSF49344">
    <property type="entry name" value="CBD9-like"/>
    <property type="match status" value="1"/>
</dbReference>
<feature type="non-terminal residue" evidence="2">
    <location>
        <position position="205"/>
    </location>
</feature>
<dbReference type="AlphaFoldDB" id="A0A6A5YIQ7"/>
<dbReference type="Proteomes" id="UP000799770">
    <property type="component" value="Unassembled WGS sequence"/>
</dbReference>
<proteinExistence type="predicted"/>
<dbReference type="CDD" id="cd09630">
    <property type="entry name" value="CDH_like_cytochrome"/>
    <property type="match status" value="1"/>
</dbReference>
<dbReference type="Gene3D" id="2.60.40.1210">
    <property type="entry name" value="Cellobiose dehydrogenase, cytochrome domain"/>
    <property type="match status" value="1"/>
</dbReference>
<evidence type="ECO:0000313" key="2">
    <source>
        <dbReference type="EMBL" id="KAF2106966.1"/>
    </source>
</evidence>